<sequence length="591" mass="63531">MASLWLLILGLPVVVALMLSADEPTRRLARVLAPWVAWPAVVLSLAWPTDLFARADWWLLGGAFGLDGVGRLFALLVSTLWLIAGFYASAYMRDNPKHDVFWMWFLLAMTGNLGLVVSFDVASFYLFFTLMTFAAFGLVALQGDSPSLFAGKVYIAMSVAGEAVLLVGLLRLAATLPDLSMEGMAEHVLVQPGATLTMVLLLVGFGVKAGLFTLHMWLPLAHPAAPTPASAVLSGAMIKAGVLGWLRFFPGGVEPMVAFGAVMVGFGLAGAIVGVLFGLVQRDPKSNLAYSSVSQVGFMTVGVGLGLMEPTLWPTAVVVVALYAMHHGLAKAALFLAVGVAMHGGRGGWRTVGLYAGVVVAALSLAGMPLSSGYLAKMWLKDLGGDLPHAWLGWVELLLPIAAVGTTLLMGRLFWLLRREHRNEEHDYKQGLWGPWLVLLALVVGMTWVTPTVLRLEPTGVAARPEFAWDAMWAAFWPVGLGLLLLMAMVWRGVTIAWWMRVPPGDALVIVRWGIDLMRRPWEGVVIPASTRLSESAFAMRNYLLLKVSKTMAVGEIVLVRWGAGGIMFILLILVLALAVVMGRGVGSGGL</sequence>
<evidence type="ECO:0000256" key="4">
    <source>
        <dbReference type="ARBA" id="ARBA00022692"/>
    </source>
</evidence>
<protein>
    <submittedName>
        <fullName evidence="10">Complex I subunit 5 family protein</fullName>
    </submittedName>
</protein>
<evidence type="ECO:0000256" key="7">
    <source>
        <dbReference type="RuleBase" id="RU000320"/>
    </source>
</evidence>
<comment type="caution">
    <text evidence="10">The sequence shown here is derived from an EMBL/GenBank/DDBJ whole genome shotgun (WGS) entry which is preliminary data.</text>
</comment>
<dbReference type="InterPro" id="IPR050586">
    <property type="entry name" value="CPA3_Na-H_Antiporter_D"/>
</dbReference>
<dbReference type="EMBL" id="JBGUBD010000011">
    <property type="protein sequence ID" value="MFA9479671.1"/>
    <property type="molecule type" value="Genomic_DNA"/>
</dbReference>
<evidence type="ECO:0000313" key="10">
    <source>
        <dbReference type="EMBL" id="MFA9479671.1"/>
    </source>
</evidence>
<proteinExistence type="inferred from homology"/>
<dbReference type="InterPro" id="IPR001750">
    <property type="entry name" value="ND/Mrp_TM"/>
</dbReference>
<feature type="transmembrane region" description="Helical" evidence="8">
    <location>
        <begin position="68"/>
        <end position="88"/>
    </location>
</feature>
<comment type="similarity">
    <text evidence="2">Belongs to the CPA3 antiporters (TC 2.A.63) subunit D family.</text>
</comment>
<dbReference type="Pfam" id="PF00361">
    <property type="entry name" value="Proton_antipo_M"/>
    <property type="match status" value="1"/>
</dbReference>
<evidence type="ECO:0000256" key="1">
    <source>
        <dbReference type="ARBA" id="ARBA00004651"/>
    </source>
</evidence>
<evidence type="ECO:0000256" key="6">
    <source>
        <dbReference type="ARBA" id="ARBA00023136"/>
    </source>
</evidence>
<evidence type="ECO:0000313" key="11">
    <source>
        <dbReference type="Proteomes" id="UP001575105"/>
    </source>
</evidence>
<organism evidence="10 11">
    <name type="scientific">Natronomicrosphaera hydrolytica</name>
    <dbReference type="NCBI Taxonomy" id="3242702"/>
    <lineage>
        <taxon>Bacteria</taxon>
        <taxon>Pseudomonadati</taxon>
        <taxon>Planctomycetota</taxon>
        <taxon>Phycisphaerae</taxon>
        <taxon>Phycisphaerales</taxon>
        <taxon>Phycisphaeraceae</taxon>
        <taxon>Natronomicrosphaera</taxon>
    </lineage>
</organism>
<feature type="transmembrane region" description="Helical" evidence="8">
    <location>
        <begin position="124"/>
        <end position="141"/>
    </location>
</feature>
<gene>
    <name evidence="10" type="ORF">ACERK3_15390</name>
</gene>
<evidence type="ECO:0000256" key="8">
    <source>
        <dbReference type="SAM" id="Phobius"/>
    </source>
</evidence>
<feature type="transmembrane region" description="Helical" evidence="8">
    <location>
        <begin position="100"/>
        <end position="118"/>
    </location>
</feature>
<feature type="transmembrane region" description="Helical" evidence="8">
    <location>
        <begin position="194"/>
        <end position="218"/>
    </location>
</feature>
<dbReference type="Proteomes" id="UP001575105">
    <property type="component" value="Unassembled WGS sequence"/>
</dbReference>
<evidence type="ECO:0000259" key="9">
    <source>
        <dbReference type="Pfam" id="PF00361"/>
    </source>
</evidence>
<evidence type="ECO:0000256" key="5">
    <source>
        <dbReference type="ARBA" id="ARBA00022989"/>
    </source>
</evidence>
<keyword evidence="11" id="KW-1185">Reference proteome</keyword>
<feature type="transmembrane region" description="Helical" evidence="8">
    <location>
        <begin position="391"/>
        <end position="411"/>
    </location>
</feature>
<feature type="transmembrane region" description="Helical" evidence="8">
    <location>
        <begin position="352"/>
        <end position="371"/>
    </location>
</feature>
<feature type="transmembrane region" description="Helical" evidence="8">
    <location>
        <begin position="153"/>
        <end position="174"/>
    </location>
</feature>
<feature type="domain" description="NADH:quinone oxidoreductase/Mrp antiporter transmembrane" evidence="9">
    <location>
        <begin position="119"/>
        <end position="378"/>
    </location>
</feature>
<dbReference type="InterPro" id="IPR003918">
    <property type="entry name" value="NADH_UbQ_OxRdtase"/>
</dbReference>
<feature type="transmembrane region" description="Helical" evidence="8">
    <location>
        <begin position="256"/>
        <end position="280"/>
    </location>
</feature>
<dbReference type="PANTHER" id="PTHR42703:SF1">
    <property type="entry name" value="NA(+)_H(+) ANTIPORTER SUBUNIT D1"/>
    <property type="match status" value="1"/>
</dbReference>
<reference evidence="10 11" key="1">
    <citation type="submission" date="2024-08" db="EMBL/GenBank/DDBJ databases">
        <title>Whole-genome sequencing of halo(alkali)philic microorganisms from hypersaline lakes.</title>
        <authorList>
            <person name="Sorokin D.Y."/>
            <person name="Merkel A.Y."/>
            <person name="Messina E."/>
            <person name="Yakimov M."/>
        </authorList>
    </citation>
    <scope>NUCLEOTIDE SEQUENCE [LARGE SCALE GENOMIC DNA]</scope>
    <source>
        <strain evidence="10 11">AB-hyl4</strain>
    </source>
</reference>
<comment type="subcellular location">
    <subcellularLocation>
        <location evidence="1">Cell membrane</location>
        <topology evidence="1">Multi-pass membrane protein</topology>
    </subcellularLocation>
    <subcellularLocation>
        <location evidence="7">Membrane</location>
        <topology evidence="7">Multi-pass membrane protein</topology>
    </subcellularLocation>
</comment>
<feature type="transmembrane region" description="Helical" evidence="8">
    <location>
        <begin position="559"/>
        <end position="582"/>
    </location>
</feature>
<name>A0ABV4U7T2_9BACT</name>
<feature type="transmembrane region" description="Helical" evidence="8">
    <location>
        <begin position="471"/>
        <end position="491"/>
    </location>
</feature>
<accession>A0ABV4U7T2</accession>
<feature type="transmembrane region" description="Helical" evidence="8">
    <location>
        <begin position="432"/>
        <end position="451"/>
    </location>
</feature>
<feature type="transmembrane region" description="Helical" evidence="8">
    <location>
        <begin position="287"/>
        <end position="307"/>
    </location>
</feature>
<dbReference type="RefSeq" id="WP_425346597.1">
    <property type="nucleotide sequence ID" value="NZ_JBGUBD010000011.1"/>
</dbReference>
<keyword evidence="6 8" id="KW-0472">Membrane</keyword>
<dbReference type="PRINTS" id="PR01437">
    <property type="entry name" value="NUOXDRDTASE4"/>
</dbReference>
<keyword evidence="5 8" id="KW-1133">Transmembrane helix</keyword>
<evidence type="ECO:0000256" key="2">
    <source>
        <dbReference type="ARBA" id="ARBA00005346"/>
    </source>
</evidence>
<feature type="transmembrane region" description="Helical" evidence="8">
    <location>
        <begin position="313"/>
        <end position="340"/>
    </location>
</feature>
<dbReference type="PANTHER" id="PTHR42703">
    <property type="entry name" value="NADH DEHYDROGENASE"/>
    <property type="match status" value="1"/>
</dbReference>
<keyword evidence="4 7" id="KW-0812">Transmembrane</keyword>
<keyword evidence="3" id="KW-1003">Cell membrane</keyword>
<evidence type="ECO:0000256" key="3">
    <source>
        <dbReference type="ARBA" id="ARBA00022475"/>
    </source>
</evidence>